<dbReference type="AlphaFoldDB" id="A0A0E0CQK5"/>
<protein>
    <submittedName>
        <fullName evidence="2">Uncharacterized protein</fullName>
    </submittedName>
</protein>
<feature type="region of interest" description="Disordered" evidence="1">
    <location>
        <begin position="1"/>
        <end position="28"/>
    </location>
</feature>
<name>A0A0E0CQK5_9ORYZ</name>
<dbReference type="EnsemblPlants" id="OMERI02G28880.1">
    <property type="protein sequence ID" value="OMERI02G28880.1"/>
    <property type="gene ID" value="OMERI02G28880"/>
</dbReference>
<accession>A0A0E0CQK5</accession>
<dbReference type="Proteomes" id="UP000008021">
    <property type="component" value="Chromosome 2"/>
</dbReference>
<reference evidence="2" key="2">
    <citation type="submission" date="2018-05" db="EMBL/GenBank/DDBJ databases">
        <title>OmerRS3 (Oryza meridionalis Reference Sequence Version 3).</title>
        <authorList>
            <person name="Zhang J."/>
            <person name="Kudrna D."/>
            <person name="Lee S."/>
            <person name="Talag J."/>
            <person name="Welchert J."/>
            <person name="Wing R.A."/>
        </authorList>
    </citation>
    <scope>NUCLEOTIDE SEQUENCE [LARGE SCALE GENOMIC DNA]</scope>
    <source>
        <strain evidence="2">cv. OR44</strain>
    </source>
</reference>
<evidence type="ECO:0000313" key="3">
    <source>
        <dbReference type="Proteomes" id="UP000008021"/>
    </source>
</evidence>
<evidence type="ECO:0000256" key="1">
    <source>
        <dbReference type="SAM" id="MobiDB-lite"/>
    </source>
</evidence>
<proteinExistence type="predicted"/>
<organism evidence="2">
    <name type="scientific">Oryza meridionalis</name>
    <dbReference type="NCBI Taxonomy" id="40149"/>
    <lineage>
        <taxon>Eukaryota</taxon>
        <taxon>Viridiplantae</taxon>
        <taxon>Streptophyta</taxon>
        <taxon>Embryophyta</taxon>
        <taxon>Tracheophyta</taxon>
        <taxon>Spermatophyta</taxon>
        <taxon>Magnoliopsida</taxon>
        <taxon>Liliopsida</taxon>
        <taxon>Poales</taxon>
        <taxon>Poaceae</taxon>
        <taxon>BOP clade</taxon>
        <taxon>Oryzoideae</taxon>
        <taxon>Oryzeae</taxon>
        <taxon>Oryzinae</taxon>
        <taxon>Oryza</taxon>
    </lineage>
</organism>
<dbReference type="HOGENOM" id="CLU_1257829_0_0_1"/>
<reference evidence="2" key="1">
    <citation type="submission" date="2015-04" db="UniProtKB">
        <authorList>
            <consortium name="EnsemblPlants"/>
        </authorList>
    </citation>
    <scope>IDENTIFICATION</scope>
</reference>
<keyword evidence="3" id="KW-1185">Reference proteome</keyword>
<feature type="region of interest" description="Disordered" evidence="1">
    <location>
        <begin position="91"/>
        <end position="111"/>
    </location>
</feature>
<sequence length="220" mass="23508">MHRAAATAHAFGRPPARESNGAPANFTTTRVDHDVVGERVACSSARARPVGAQGRETYSTFFMFNERDKRVHGAAGASFARFGRERRTSLTLSAAPSHPLPSPPRAHPSSASLHLLSFNSAPRRPLTPSHRVPPYLLVEIVSLAARSGRFFLGDRSIGRAGSSEGGFCRAPPGCRRVERCVEEEKRAAELCGGGEEVSCRGRGAPINREAGGREVVGAAR</sequence>
<evidence type="ECO:0000313" key="2">
    <source>
        <dbReference type="EnsemblPlants" id="OMERI02G28880.1"/>
    </source>
</evidence>
<dbReference type="Gramene" id="OMERI02G28880.1">
    <property type="protein sequence ID" value="OMERI02G28880.1"/>
    <property type="gene ID" value="OMERI02G28880"/>
</dbReference>